<evidence type="ECO:0000256" key="2">
    <source>
        <dbReference type="SAM" id="MobiDB-lite"/>
    </source>
</evidence>
<dbReference type="PANTHER" id="PTHR11188">
    <property type="entry name" value="ARRESTIN DOMAIN CONTAINING PROTEIN"/>
    <property type="match status" value="1"/>
</dbReference>
<dbReference type="GO" id="GO:0030674">
    <property type="term" value="F:protein-macromolecule adaptor activity"/>
    <property type="evidence" value="ECO:0007669"/>
    <property type="project" value="TreeGrafter"/>
</dbReference>
<feature type="compositionally biased region" description="Low complexity" evidence="2">
    <location>
        <begin position="262"/>
        <end position="271"/>
    </location>
</feature>
<feature type="compositionally biased region" description="Basic and acidic residues" evidence="2">
    <location>
        <begin position="217"/>
        <end position="236"/>
    </location>
</feature>
<evidence type="ECO:0000313" key="4">
    <source>
        <dbReference type="EMBL" id="KAH0548553.1"/>
    </source>
</evidence>
<dbReference type="GO" id="GO:0031625">
    <property type="term" value="F:ubiquitin protein ligase binding"/>
    <property type="evidence" value="ECO:0007669"/>
    <property type="project" value="TreeGrafter"/>
</dbReference>
<feature type="region of interest" description="Disordered" evidence="2">
    <location>
        <begin position="205"/>
        <end position="271"/>
    </location>
</feature>
<dbReference type="GO" id="GO:0005829">
    <property type="term" value="C:cytosol"/>
    <property type="evidence" value="ECO:0007669"/>
    <property type="project" value="TreeGrafter"/>
</dbReference>
<comment type="similarity">
    <text evidence="1">Belongs to the arrestin family. PalF/RIM8 subfamily.</text>
</comment>
<dbReference type="AlphaFoldDB" id="A0A9P8L4I9"/>
<feature type="region of interest" description="Disordered" evidence="2">
    <location>
        <begin position="615"/>
        <end position="760"/>
    </location>
</feature>
<dbReference type="Pfam" id="PF00339">
    <property type="entry name" value="Arrestin_N"/>
    <property type="match status" value="1"/>
</dbReference>
<feature type="compositionally biased region" description="Low complexity" evidence="2">
    <location>
        <begin position="88"/>
        <end position="101"/>
    </location>
</feature>
<gene>
    <name evidence="4" type="ORF">GP486_007903</name>
</gene>
<evidence type="ECO:0000256" key="1">
    <source>
        <dbReference type="ARBA" id="ARBA00037950"/>
    </source>
</evidence>
<organism evidence="4 5">
    <name type="scientific">Trichoglossum hirsutum</name>
    <dbReference type="NCBI Taxonomy" id="265104"/>
    <lineage>
        <taxon>Eukaryota</taxon>
        <taxon>Fungi</taxon>
        <taxon>Dikarya</taxon>
        <taxon>Ascomycota</taxon>
        <taxon>Pezizomycotina</taxon>
        <taxon>Geoglossomycetes</taxon>
        <taxon>Geoglossales</taxon>
        <taxon>Geoglossaceae</taxon>
        <taxon>Trichoglossum</taxon>
    </lineage>
</organism>
<dbReference type="GO" id="GO:0005886">
    <property type="term" value="C:plasma membrane"/>
    <property type="evidence" value="ECO:0007669"/>
    <property type="project" value="TreeGrafter"/>
</dbReference>
<feature type="domain" description="Arrestin C-terminal-like" evidence="3">
    <location>
        <begin position="304"/>
        <end position="469"/>
    </location>
</feature>
<proteinExistence type="inferred from homology"/>
<protein>
    <recommendedName>
        <fullName evidence="3">Arrestin C-terminal-like domain-containing protein</fullName>
    </recommendedName>
</protein>
<feature type="region of interest" description="Disordered" evidence="2">
    <location>
        <begin position="88"/>
        <end position="107"/>
    </location>
</feature>
<dbReference type="InterPro" id="IPR014756">
    <property type="entry name" value="Ig_E-set"/>
</dbReference>
<comment type="caution">
    <text evidence="4">The sequence shown here is derived from an EMBL/GenBank/DDBJ whole genome shotgun (WGS) entry which is preliminary data.</text>
</comment>
<dbReference type="EMBL" id="JAGHQM010002546">
    <property type="protein sequence ID" value="KAH0548553.1"/>
    <property type="molecule type" value="Genomic_DNA"/>
</dbReference>
<dbReference type="InterPro" id="IPR011022">
    <property type="entry name" value="Arrestin_C-like"/>
</dbReference>
<dbReference type="Proteomes" id="UP000750711">
    <property type="component" value="Unassembled WGS sequence"/>
</dbReference>
<dbReference type="GO" id="GO:0070086">
    <property type="term" value="P:ubiquitin-dependent endocytosis"/>
    <property type="evidence" value="ECO:0007669"/>
    <property type="project" value="TreeGrafter"/>
</dbReference>
<feature type="compositionally biased region" description="Basic and acidic residues" evidence="2">
    <location>
        <begin position="689"/>
        <end position="701"/>
    </location>
</feature>
<dbReference type="InterPro" id="IPR011021">
    <property type="entry name" value="Arrestin-like_N"/>
</dbReference>
<dbReference type="SMART" id="SM01017">
    <property type="entry name" value="Arrestin_C"/>
    <property type="match status" value="1"/>
</dbReference>
<name>A0A9P8L4I9_9PEZI</name>
<dbReference type="Gene3D" id="2.60.40.640">
    <property type="match status" value="1"/>
</dbReference>
<keyword evidence="5" id="KW-1185">Reference proteome</keyword>
<sequence>MTPNNSTSTKFSRPAPANRSLLSRLASPFSARTRPLSEFYITPEEPHRQYFPGDSVKGSVNLTVPKPIRITHLSVCLHGFIRVSKKGNTAADNAGDNPGAGRSKRSGESLGNGYMPLFADEVVLCGEGRLDPGIYNFKFILEFPRDGLPSSIDFERGTISYVITSTLTRPTTISPLTHCDFKVRFVEPIDIASICPPSPRVVTLEPISRHSRGKRSSVRDASHREKKKTASDEPAHSQEVSEPPSIRNSGDQQIPPRSPAPSEVSGESAVSSSTGSLSFRLVPALSITKASRRSNTQGSVLSLADKTITATVHLLRGGCLRGDTVPVRVSINHTKCIKSLHGIIITLYRQGRIDSHPLIPLPSAKSKEADRAKHEDYYPKTRTGLGGLSLSSAGSSSVYRKDLAQTFAPLIIDPRTLSTVVTASVRVPEDGFPTIASVPGGMVTFRYYIEVVIDLGGKLAGQDRVLPRIGLVNMSGGEEGSANMLAAWGGGVVETDHIRREKSVVDVQFEIVVGTKDSARGRRKQVETQTPPQEHGSPELDAARGPLPLDILGSRHDLESHVHHTAEYVIDQPESHAQRYSHIGAPLPTDVPPLVIVNPEEVDDKARLRNAEERLFPSAPPEDAQDSPPSVPTIQGPSAPPLPLSAEDGGWCGDSEHHHGRLHVESTWAPPPQMEVGEPLSSQSNGHPPTDDKHDLERQRLQAEASAPEDFAGDDNETGRNSSVAVPAENTVPTAPILTEADEYGFRGSDMLENPPRYER</sequence>
<dbReference type="PANTHER" id="PTHR11188:SF161">
    <property type="entry name" value="PH-RESPONSE REGULATOR PROTEIN PALF_RIM8"/>
    <property type="match status" value="1"/>
</dbReference>
<dbReference type="InterPro" id="IPR050357">
    <property type="entry name" value="Arrestin_domain-protein"/>
</dbReference>
<accession>A0A9P8L4I9</accession>
<feature type="region of interest" description="Disordered" evidence="2">
    <location>
        <begin position="518"/>
        <end position="547"/>
    </location>
</feature>
<reference evidence="4" key="1">
    <citation type="submission" date="2021-03" db="EMBL/GenBank/DDBJ databases">
        <title>Comparative genomics and phylogenomic investigation of the class Geoglossomycetes provide insights into ecological specialization and systematics.</title>
        <authorList>
            <person name="Melie T."/>
            <person name="Pirro S."/>
            <person name="Miller A.N."/>
            <person name="Quandt A."/>
        </authorList>
    </citation>
    <scope>NUCLEOTIDE SEQUENCE</scope>
    <source>
        <strain evidence="4">CAQ_001_2017</strain>
    </source>
</reference>
<dbReference type="InterPro" id="IPR014752">
    <property type="entry name" value="Arrestin-like_C"/>
</dbReference>
<dbReference type="SUPFAM" id="SSF81296">
    <property type="entry name" value="E set domains"/>
    <property type="match status" value="1"/>
</dbReference>
<evidence type="ECO:0000259" key="3">
    <source>
        <dbReference type="SMART" id="SM01017"/>
    </source>
</evidence>
<evidence type="ECO:0000313" key="5">
    <source>
        <dbReference type="Proteomes" id="UP000750711"/>
    </source>
</evidence>